<accession>A0A453N2W6</accession>
<evidence type="ECO:0000313" key="2">
    <source>
        <dbReference type="EnsemblPlants" id="AET6Gv20190300.6"/>
    </source>
</evidence>
<dbReference type="AlphaFoldDB" id="A0A453N2W6"/>
<name>A0A453N2W6_AEGTS</name>
<reference evidence="2" key="5">
    <citation type="journal article" date="2021" name="G3 (Bethesda)">
        <title>Aegilops tauschii genome assembly Aet v5.0 features greater sequence contiguity and improved annotation.</title>
        <authorList>
            <person name="Wang L."/>
            <person name="Zhu T."/>
            <person name="Rodriguez J.C."/>
            <person name="Deal K.R."/>
            <person name="Dubcovsky J."/>
            <person name="McGuire P.E."/>
            <person name="Lux T."/>
            <person name="Spannagl M."/>
            <person name="Mayer K.F.X."/>
            <person name="Baldrich P."/>
            <person name="Meyers B.C."/>
            <person name="Huo N."/>
            <person name="Gu Y.Q."/>
            <person name="Zhou H."/>
            <person name="Devos K.M."/>
            <person name="Bennetzen J.L."/>
            <person name="Unver T."/>
            <person name="Budak H."/>
            <person name="Gulick P.J."/>
            <person name="Galiba G."/>
            <person name="Kalapos B."/>
            <person name="Nelson D.R."/>
            <person name="Li P."/>
            <person name="You F.M."/>
            <person name="Luo M.C."/>
            <person name="Dvorak J."/>
        </authorList>
    </citation>
    <scope>NUCLEOTIDE SEQUENCE [LARGE SCALE GENOMIC DNA]</scope>
    <source>
        <strain evidence="2">cv. AL8/78</strain>
    </source>
</reference>
<dbReference type="EnsemblPlants" id="AET6Gv20190300.6">
    <property type="protein sequence ID" value="AET6Gv20190300.6"/>
    <property type="gene ID" value="AET6Gv20190300"/>
</dbReference>
<reference evidence="3" key="2">
    <citation type="journal article" date="2017" name="Nat. Plants">
        <title>The Aegilops tauschii genome reveals multiple impacts of transposons.</title>
        <authorList>
            <person name="Zhao G."/>
            <person name="Zou C."/>
            <person name="Li K."/>
            <person name="Wang K."/>
            <person name="Li T."/>
            <person name="Gao L."/>
            <person name="Zhang X."/>
            <person name="Wang H."/>
            <person name="Yang Z."/>
            <person name="Liu X."/>
            <person name="Jiang W."/>
            <person name="Mao L."/>
            <person name="Kong X."/>
            <person name="Jiao Y."/>
            <person name="Jia J."/>
        </authorList>
    </citation>
    <scope>NUCLEOTIDE SEQUENCE [LARGE SCALE GENOMIC DNA]</scope>
    <source>
        <strain evidence="3">cv. AL8/78</strain>
    </source>
</reference>
<evidence type="ECO:0000313" key="3">
    <source>
        <dbReference type="Proteomes" id="UP000015105"/>
    </source>
</evidence>
<dbReference type="Gramene" id="AET6Gv20190300.6">
    <property type="protein sequence ID" value="AET6Gv20190300.6"/>
    <property type="gene ID" value="AET6Gv20190300"/>
</dbReference>
<sequence>MNFSRTSFRFSSSFMTLSSNCSMAEITCRVCALGFDGAVTTPTPNRRIRFRNYTDQARGALGNLPKKLRARSREYGNGSHSTGPQPANSKICKNSLINRI</sequence>
<reference evidence="2" key="4">
    <citation type="submission" date="2019-03" db="UniProtKB">
        <authorList>
            <consortium name="EnsemblPlants"/>
        </authorList>
    </citation>
    <scope>IDENTIFICATION</scope>
</reference>
<reference evidence="3" key="1">
    <citation type="journal article" date="2014" name="Science">
        <title>Ancient hybridizations among the ancestral genomes of bread wheat.</title>
        <authorList>
            <consortium name="International Wheat Genome Sequencing Consortium,"/>
            <person name="Marcussen T."/>
            <person name="Sandve S.R."/>
            <person name="Heier L."/>
            <person name="Spannagl M."/>
            <person name="Pfeifer M."/>
            <person name="Jakobsen K.S."/>
            <person name="Wulff B.B."/>
            <person name="Steuernagel B."/>
            <person name="Mayer K.F."/>
            <person name="Olsen O.A."/>
        </authorList>
    </citation>
    <scope>NUCLEOTIDE SEQUENCE [LARGE SCALE GENOMIC DNA]</scope>
    <source>
        <strain evidence="3">cv. AL8/78</strain>
    </source>
</reference>
<dbReference type="Proteomes" id="UP000015105">
    <property type="component" value="Chromosome 6D"/>
</dbReference>
<keyword evidence="3" id="KW-1185">Reference proteome</keyword>
<proteinExistence type="predicted"/>
<feature type="region of interest" description="Disordered" evidence="1">
    <location>
        <begin position="61"/>
        <end position="100"/>
    </location>
</feature>
<protein>
    <recommendedName>
        <fullName evidence="4">Secreted protein</fullName>
    </recommendedName>
</protein>
<reference evidence="2" key="3">
    <citation type="journal article" date="2017" name="Nature">
        <title>Genome sequence of the progenitor of the wheat D genome Aegilops tauschii.</title>
        <authorList>
            <person name="Luo M.C."/>
            <person name="Gu Y.Q."/>
            <person name="Puiu D."/>
            <person name="Wang H."/>
            <person name="Twardziok S.O."/>
            <person name="Deal K.R."/>
            <person name="Huo N."/>
            <person name="Zhu T."/>
            <person name="Wang L."/>
            <person name="Wang Y."/>
            <person name="McGuire P.E."/>
            <person name="Liu S."/>
            <person name="Long H."/>
            <person name="Ramasamy R.K."/>
            <person name="Rodriguez J.C."/>
            <person name="Van S.L."/>
            <person name="Yuan L."/>
            <person name="Wang Z."/>
            <person name="Xia Z."/>
            <person name="Xiao L."/>
            <person name="Anderson O.D."/>
            <person name="Ouyang S."/>
            <person name="Liang Y."/>
            <person name="Zimin A.V."/>
            <person name="Pertea G."/>
            <person name="Qi P."/>
            <person name="Bennetzen J.L."/>
            <person name="Dai X."/>
            <person name="Dawson M.W."/>
            <person name="Muller H.G."/>
            <person name="Kugler K."/>
            <person name="Rivarola-Duarte L."/>
            <person name="Spannagl M."/>
            <person name="Mayer K.F.X."/>
            <person name="Lu F.H."/>
            <person name="Bevan M.W."/>
            <person name="Leroy P."/>
            <person name="Li P."/>
            <person name="You F.M."/>
            <person name="Sun Q."/>
            <person name="Liu Z."/>
            <person name="Lyons E."/>
            <person name="Wicker T."/>
            <person name="Salzberg S.L."/>
            <person name="Devos K.M."/>
            <person name="Dvorak J."/>
        </authorList>
    </citation>
    <scope>NUCLEOTIDE SEQUENCE [LARGE SCALE GENOMIC DNA]</scope>
    <source>
        <strain evidence="2">cv. AL8/78</strain>
    </source>
</reference>
<organism evidence="2 3">
    <name type="scientific">Aegilops tauschii subsp. strangulata</name>
    <name type="common">Goatgrass</name>
    <dbReference type="NCBI Taxonomy" id="200361"/>
    <lineage>
        <taxon>Eukaryota</taxon>
        <taxon>Viridiplantae</taxon>
        <taxon>Streptophyta</taxon>
        <taxon>Embryophyta</taxon>
        <taxon>Tracheophyta</taxon>
        <taxon>Spermatophyta</taxon>
        <taxon>Magnoliopsida</taxon>
        <taxon>Liliopsida</taxon>
        <taxon>Poales</taxon>
        <taxon>Poaceae</taxon>
        <taxon>BOP clade</taxon>
        <taxon>Pooideae</taxon>
        <taxon>Triticodae</taxon>
        <taxon>Triticeae</taxon>
        <taxon>Triticinae</taxon>
        <taxon>Aegilops</taxon>
    </lineage>
</organism>
<evidence type="ECO:0008006" key="4">
    <source>
        <dbReference type="Google" id="ProtNLM"/>
    </source>
</evidence>
<evidence type="ECO:0000256" key="1">
    <source>
        <dbReference type="SAM" id="MobiDB-lite"/>
    </source>
</evidence>
<feature type="compositionally biased region" description="Polar residues" evidence="1">
    <location>
        <begin position="78"/>
        <end position="100"/>
    </location>
</feature>